<keyword evidence="8" id="KW-0732">Signal</keyword>
<evidence type="ECO:0000256" key="8">
    <source>
        <dbReference type="SAM" id="SignalP"/>
    </source>
</evidence>
<dbReference type="GO" id="GO:0004252">
    <property type="term" value="F:serine-type endopeptidase activity"/>
    <property type="evidence" value="ECO:0007669"/>
    <property type="project" value="InterPro"/>
</dbReference>
<dbReference type="Proteomes" id="UP000002358">
    <property type="component" value="Chromosome 1"/>
</dbReference>
<dbReference type="InterPro" id="IPR018114">
    <property type="entry name" value="TRYPSIN_HIS"/>
</dbReference>
<evidence type="ECO:0000313" key="11">
    <source>
        <dbReference type="Proteomes" id="UP000002358"/>
    </source>
</evidence>
<name>A0A7M6W5N5_NASVI</name>
<keyword evidence="4 7" id="KW-0378">Hydrolase</keyword>
<evidence type="ECO:0000256" key="4">
    <source>
        <dbReference type="ARBA" id="ARBA00022801"/>
    </source>
</evidence>
<dbReference type="InterPro" id="IPR001254">
    <property type="entry name" value="Trypsin_dom"/>
</dbReference>
<keyword evidence="11" id="KW-1185">Reference proteome</keyword>
<feature type="signal peptide" evidence="8">
    <location>
        <begin position="1"/>
        <end position="17"/>
    </location>
</feature>
<dbReference type="InterPro" id="IPR043504">
    <property type="entry name" value="Peptidase_S1_PA_chymotrypsin"/>
</dbReference>
<dbReference type="PANTHER" id="PTHR24276">
    <property type="entry name" value="POLYSERASE-RELATED"/>
    <property type="match status" value="1"/>
</dbReference>
<gene>
    <name evidence="10" type="primary">100120498</name>
</gene>
<sequence length="293" mass="31766">MKCLLIFAVCCLALAKSQQFWFPIIQYYPIDGNFDYPSIVPIQPILPIQPIVPSTPRYADNGEYPYQVAIQVDGKAHCGGTLISKKHVLTAAHCTHDWIQQGKDKRTIKVIAGTSVLDGSGTVLRVANVSQHQHFGQQSESSAILINDIAIITLTQEIKESSTVKIIKLPPDNFEIGDNTQVMVSGFGTTELGGPPSRKLKSLYMSVTNPSICATNWQNRGSVTVAHICAKPIEEFGACEGDSGGPLVLADKSTIVGIVSQGIGLGCKSGWPDLYTRVSYYLDWINSQIALTS</sequence>
<dbReference type="OrthoDB" id="5565075at2759"/>
<protein>
    <recommendedName>
        <fullName evidence="9">Peptidase S1 domain-containing protein</fullName>
    </recommendedName>
</protein>
<feature type="domain" description="Peptidase S1" evidence="9">
    <location>
        <begin position="51"/>
        <end position="290"/>
    </location>
</feature>
<dbReference type="CDD" id="cd00190">
    <property type="entry name" value="Tryp_SPc"/>
    <property type="match status" value="1"/>
</dbReference>
<keyword evidence="3 7" id="KW-0645">Protease</keyword>
<dbReference type="GO" id="GO:0006508">
    <property type="term" value="P:proteolysis"/>
    <property type="evidence" value="ECO:0007669"/>
    <property type="project" value="UniProtKB-KW"/>
</dbReference>
<dbReference type="InterPro" id="IPR009003">
    <property type="entry name" value="Peptidase_S1_PA"/>
</dbReference>
<reference evidence="10" key="1">
    <citation type="submission" date="2021-01" db="UniProtKB">
        <authorList>
            <consortium name="EnsemblMetazoa"/>
        </authorList>
    </citation>
    <scope>IDENTIFICATION</scope>
</reference>
<evidence type="ECO:0000256" key="1">
    <source>
        <dbReference type="ARBA" id="ARBA00004239"/>
    </source>
</evidence>
<dbReference type="GO" id="GO:0005576">
    <property type="term" value="C:extracellular region"/>
    <property type="evidence" value="ECO:0007669"/>
    <property type="project" value="UniProtKB-SubCell"/>
</dbReference>
<dbReference type="InParanoid" id="A0A7M6W5N5"/>
<proteinExistence type="inferred from homology"/>
<dbReference type="SMR" id="A0A7M6W5N5"/>
<dbReference type="PROSITE" id="PS00135">
    <property type="entry name" value="TRYPSIN_SER"/>
    <property type="match status" value="1"/>
</dbReference>
<dbReference type="PANTHER" id="PTHR24276:SF96">
    <property type="entry name" value="PEPTIDASE S1 DOMAIN-CONTAINING PROTEIN"/>
    <property type="match status" value="1"/>
</dbReference>
<evidence type="ECO:0000256" key="3">
    <source>
        <dbReference type="ARBA" id="ARBA00022670"/>
    </source>
</evidence>
<evidence type="ECO:0000313" key="10">
    <source>
        <dbReference type="EnsemblMetazoa" id="NP_001155014"/>
    </source>
</evidence>
<keyword evidence="5 7" id="KW-0720">Serine protease</keyword>
<dbReference type="Pfam" id="PF00089">
    <property type="entry name" value="Trypsin"/>
    <property type="match status" value="1"/>
</dbReference>
<evidence type="ECO:0000256" key="6">
    <source>
        <dbReference type="ARBA" id="ARBA00023157"/>
    </source>
</evidence>
<comment type="similarity">
    <text evidence="2">Belongs to the peptidase S1 family.</text>
</comment>
<accession>A0A7M6W5N5</accession>
<dbReference type="EnsemblMetazoa" id="NM_001161542">
    <property type="protein sequence ID" value="NP_001155014"/>
    <property type="gene ID" value="GeneID_100120498"/>
</dbReference>
<dbReference type="InterPro" id="IPR001314">
    <property type="entry name" value="Peptidase_S1A"/>
</dbReference>
<evidence type="ECO:0000256" key="5">
    <source>
        <dbReference type="ARBA" id="ARBA00022825"/>
    </source>
</evidence>
<dbReference type="SMART" id="SM00020">
    <property type="entry name" value="Tryp_SPc"/>
    <property type="match status" value="1"/>
</dbReference>
<dbReference type="FunFam" id="2.40.10.10:FF:000036">
    <property type="entry name" value="Trypsin beta"/>
    <property type="match status" value="1"/>
</dbReference>
<dbReference type="PROSITE" id="PS00134">
    <property type="entry name" value="TRYPSIN_HIS"/>
    <property type="match status" value="1"/>
</dbReference>
<evidence type="ECO:0000256" key="7">
    <source>
        <dbReference type="RuleBase" id="RU363034"/>
    </source>
</evidence>
<dbReference type="AlphaFoldDB" id="A0A7M6W5N5"/>
<evidence type="ECO:0000259" key="9">
    <source>
        <dbReference type="PROSITE" id="PS50240"/>
    </source>
</evidence>
<comment type="subcellular location">
    <subcellularLocation>
        <location evidence="1">Secreted</location>
        <location evidence="1">Extracellular space</location>
    </subcellularLocation>
</comment>
<evidence type="ECO:0000256" key="2">
    <source>
        <dbReference type="ARBA" id="ARBA00007664"/>
    </source>
</evidence>
<keyword evidence="6" id="KW-1015">Disulfide bond</keyword>
<dbReference type="InterPro" id="IPR050430">
    <property type="entry name" value="Peptidase_S1"/>
</dbReference>
<dbReference type="Gene3D" id="2.40.10.10">
    <property type="entry name" value="Trypsin-like serine proteases"/>
    <property type="match status" value="1"/>
</dbReference>
<dbReference type="PRINTS" id="PR00722">
    <property type="entry name" value="CHYMOTRYPSIN"/>
</dbReference>
<dbReference type="KEGG" id="nvi:100120498"/>
<dbReference type="PROSITE" id="PS50240">
    <property type="entry name" value="TRYPSIN_DOM"/>
    <property type="match status" value="1"/>
</dbReference>
<organism evidence="10 11">
    <name type="scientific">Nasonia vitripennis</name>
    <name type="common">Parasitic wasp</name>
    <dbReference type="NCBI Taxonomy" id="7425"/>
    <lineage>
        <taxon>Eukaryota</taxon>
        <taxon>Metazoa</taxon>
        <taxon>Ecdysozoa</taxon>
        <taxon>Arthropoda</taxon>
        <taxon>Hexapoda</taxon>
        <taxon>Insecta</taxon>
        <taxon>Pterygota</taxon>
        <taxon>Neoptera</taxon>
        <taxon>Endopterygota</taxon>
        <taxon>Hymenoptera</taxon>
        <taxon>Apocrita</taxon>
        <taxon>Proctotrupomorpha</taxon>
        <taxon>Chalcidoidea</taxon>
        <taxon>Pteromalidae</taxon>
        <taxon>Pteromalinae</taxon>
        <taxon>Nasonia</taxon>
    </lineage>
</organism>
<dbReference type="InterPro" id="IPR033116">
    <property type="entry name" value="TRYPSIN_SER"/>
</dbReference>
<feature type="chain" id="PRO_5029544430" description="Peptidase S1 domain-containing protein" evidence="8">
    <location>
        <begin position="18"/>
        <end position="293"/>
    </location>
</feature>
<dbReference type="SUPFAM" id="SSF50494">
    <property type="entry name" value="Trypsin-like serine proteases"/>
    <property type="match status" value="1"/>
</dbReference>